<comment type="caution">
    <text evidence="2">The sequence shown here is derived from an EMBL/GenBank/DDBJ whole genome shotgun (WGS) entry which is preliminary data.</text>
</comment>
<sequence>MTILERKRKYKAFEEEVKKVWKYNVQKSIFNKSISPKGAFYKYATGGTKDNGKFSEDIMNNPRELFKYFVAHLLNDSKESKFKWWFVDSDIINNVFLDENKKEFIIFMNKFNSTNYELSKTKTTAENIYEYFINSDSANLLKSGISKSLTAYICGDFKNKFYSSEKEKNIRDVYSKKIVWITNNDYHGTIEKNNSEYNVWGLPSIFSKIKFMEFQNYSDSNLFTVKSDFNDNQMKYIDVKGSSKNANNGRVVVVPIQVSELVSFISDVKDEHGTIDSLFTLNVRDRKKSKNKVSDSIINSILDNPEHFLMLNNGITAIVDKIDISISNNEPNIKFENIKIINGQQTSNTLYKHYYDSEENAMPKQYFEARILMKAYMVPSNASDESKYEIYNAISNASNSQNAIKAKDLLSTRKFNMILQQKLLRIGINYSYRDGVSDFSMQLSKLPKITLNELVKMHYIFLSGEAWKRGSIGKVFDSIIGLQKPRQNSALYTYSKLFNTQSPEDLSEQLVNIATLQLFYRNKKKELGNEVQSLDLLIYLALVMQKYGQNGYGIEIEKFVSFIEYFKPKDVDSNNLYKSAKHIPFLIDRIFTEYNLSETEEYIKNKEFLK</sequence>
<dbReference type="OrthoDB" id="388698at2"/>
<dbReference type="AlphaFoldDB" id="A0A4R0XKJ0"/>
<dbReference type="Proteomes" id="UP000294192">
    <property type="component" value="Unassembled WGS sequence"/>
</dbReference>
<evidence type="ECO:0000313" key="2">
    <source>
        <dbReference type="EMBL" id="TCG10974.1"/>
    </source>
</evidence>
<name>A0A4R0XKJ0_9MOLU</name>
<protein>
    <recommendedName>
        <fullName evidence="1">Abortive phage infection protein C-terminal domain-containing protein</fullName>
    </recommendedName>
</protein>
<reference evidence="2 3" key="1">
    <citation type="submission" date="2018-02" db="EMBL/GenBank/DDBJ databases">
        <title>Mycoplasma marinum and Mycoplasma todarodis sp. nov., moderately halophilic and psychrotolerant mycoplasmas isolated from cephalopods.</title>
        <authorList>
            <person name="Viver T."/>
        </authorList>
    </citation>
    <scope>NUCLEOTIDE SEQUENCE [LARGE SCALE GENOMIC DNA]</scope>
    <source>
        <strain evidence="2 3">PE</strain>
    </source>
</reference>
<proteinExistence type="predicted"/>
<evidence type="ECO:0000313" key="3">
    <source>
        <dbReference type="Proteomes" id="UP000294192"/>
    </source>
</evidence>
<feature type="domain" description="Abortive phage infection protein C-terminal" evidence="1">
    <location>
        <begin position="279"/>
        <end position="464"/>
    </location>
</feature>
<dbReference type="RefSeq" id="WP_131599347.1">
    <property type="nucleotide sequence ID" value="NZ_CBDBYK010000015.1"/>
</dbReference>
<organism evidence="2 3">
    <name type="scientific">Mycoplasma marinum</name>
    <dbReference type="NCBI Taxonomy" id="1937190"/>
    <lineage>
        <taxon>Bacteria</taxon>
        <taxon>Bacillati</taxon>
        <taxon>Mycoplasmatota</taxon>
        <taxon>Mollicutes</taxon>
        <taxon>Mycoplasmataceae</taxon>
        <taxon>Mycoplasma</taxon>
    </lineage>
</organism>
<dbReference type="EMBL" id="PSZO01000016">
    <property type="protein sequence ID" value="TCG10974.1"/>
    <property type="molecule type" value="Genomic_DNA"/>
</dbReference>
<gene>
    <name evidence="2" type="ORF">C4B24_03365</name>
</gene>
<dbReference type="InterPro" id="IPR018891">
    <property type="entry name" value="AIPR_C"/>
</dbReference>
<evidence type="ECO:0000259" key="1">
    <source>
        <dbReference type="Pfam" id="PF10592"/>
    </source>
</evidence>
<keyword evidence="3" id="KW-1185">Reference proteome</keyword>
<accession>A0A4R0XKJ0</accession>
<dbReference type="Pfam" id="PF10592">
    <property type="entry name" value="AIPR"/>
    <property type="match status" value="1"/>
</dbReference>